<keyword evidence="2 4" id="KW-1003">Cell membrane</keyword>
<dbReference type="GO" id="GO:0031647">
    <property type="term" value="P:regulation of protein stability"/>
    <property type="evidence" value="ECO:0007669"/>
    <property type="project" value="UniProtKB-UniRule"/>
</dbReference>
<proteinExistence type="inferred from homology"/>
<dbReference type="UniPathway" id="UPA00378"/>
<dbReference type="GO" id="GO:0016757">
    <property type="term" value="F:glycosyltransferase activity"/>
    <property type="evidence" value="ECO:0007669"/>
    <property type="project" value="UniProtKB-KW"/>
</dbReference>
<comment type="similarity">
    <text evidence="4">Belongs to the GtfB family.</text>
</comment>
<comment type="subunit">
    <text evidence="4">Forms a heterotetramer with 2 subunits each of GtfA and GtfB. Part of the accessory SecA2/SecY2 protein translocation apparatus.</text>
</comment>
<dbReference type="OrthoDB" id="2136618at2"/>
<dbReference type="GO" id="GO:0005886">
    <property type="term" value="C:plasma membrane"/>
    <property type="evidence" value="ECO:0007669"/>
    <property type="project" value="UniProtKB-SubCell"/>
</dbReference>
<protein>
    <recommendedName>
        <fullName evidence="4">UDP-N-acetylglucosamine--peptide N-acetylglucosaminyltransferase stabilizing protein GtfB</fullName>
    </recommendedName>
    <alternativeName>
        <fullName evidence="4">Glycosyltransferase stabilizing protein GtfB</fullName>
    </alternativeName>
</protein>
<accession>A0A081PWJ9</accession>
<organism evidence="5 6">
    <name type="scientific">Streptococcus mitis</name>
    <dbReference type="NCBI Taxonomy" id="28037"/>
    <lineage>
        <taxon>Bacteria</taxon>
        <taxon>Bacillati</taxon>
        <taxon>Bacillota</taxon>
        <taxon>Bacilli</taxon>
        <taxon>Lactobacillales</taxon>
        <taxon>Streptococcaceae</taxon>
        <taxon>Streptococcus</taxon>
        <taxon>Streptococcus mitis group</taxon>
    </lineage>
</organism>
<dbReference type="GO" id="GO:0017122">
    <property type="term" value="C:protein N-acetylglucosaminyltransferase complex"/>
    <property type="evidence" value="ECO:0007669"/>
    <property type="project" value="UniProtKB-UniRule"/>
</dbReference>
<keyword evidence="5" id="KW-0328">Glycosyltransferase</keyword>
<evidence type="ECO:0000256" key="4">
    <source>
        <dbReference type="HAMAP-Rule" id="MF_01473"/>
    </source>
</evidence>
<dbReference type="InterPro" id="IPR014268">
    <property type="entry name" value="GtfB"/>
</dbReference>
<dbReference type="NCBIfam" id="TIGR02919">
    <property type="entry name" value="accessory Sec system glycosylation chaperone GtfB"/>
    <property type="match status" value="1"/>
</dbReference>
<dbReference type="AlphaFoldDB" id="A0A081PWJ9"/>
<sequence length="445" mass="51004">MIELYDRYNQESRDLHESLVATGLSQLGVVIDADGFLPDGLVSPFTYYLGYEDGKPLYFNQVPVPAFWEISGNNQSARIEDVTQERAVIHYADGMQARLVKQVDWKDLEGRVRQVDHYNRFGACFATTTYSADSEPIMTVYQDVNGQEVLLENHVTGDILLTLPGQSMRYFANKVEFITFFLQDLGFDNHQLIFNTLATPFLVSFHHPDKSGSDVLVWQEPLYDAIPGNMQLILESDDVRTKKIIIPNKATYERALELTDEKYHAQFVHLGYHYQFKRDNFLRRDALILTNSDQIEQVEAIVEALPDVTFRIAAVTEMSSKLLDMLRYPNVVLYQNASPQKIQELYQLSDIYLDINHSNELLQAVRQAFEHNLLLLGFHQTVHNRLYIAPDHLFESSEVAALVENIKLALSDVEQMRQALGKQGQHANYVDLVRYQETMQTVLGG</sequence>
<evidence type="ECO:0000313" key="5">
    <source>
        <dbReference type="EMBL" id="KEQ35072.1"/>
    </source>
</evidence>
<evidence type="ECO:0000256" key="2">
    <source>
        <dbReference type="ARBA" id="ARBA00022475"/>
    </source>
</evidence>
<reference evidence="5 6" key="1">
    <citation type="submission" date="2014-05" db="EMBL/GenBank/DDBJ databases">
        <authorList>
            <person name="Daugherty S.C."/>
            <person name="Tallon L.J."/>
            <person name="Sadzewicz L."/>
            <person name="Kilian M."/>
            <person name="Tettelin H."/>
        </authorList>
    </citation>
    <scope>NUCLEOTIDE SEQUENCE [LARGE SCALE GENOMIC DNA]</scope>
    <source>
        <strain evidence="5 6">SK629</strain>
    </source>
</reference>
<dbReference type="EMBL" id="JPFU01000013">
    <property type="protein sequence ID" value="KEQ35072.1"/>
    <property type="molecule type" value="Genomic_DNA"/>
</dbReference>
<evidence type="ECO:0000313" key="6">
    <source>
        <dbReference type="Proteomes" id="UP000028090"/>
    </source>
</evidence>
<dbReference type="PATRIC" id="fig|28037.95.peg.1633"/>
<dbReference type="HAMAP" id="MF_01473">
    <property type="entry name" value="GtfB"/>
    <property type="match status" value="1"/>
</dbReference>
<evidence type="ECO:0000256" key="1">
    <source>
        <dbReference type="ARBA" id="ARBA00004922"/>
    </source>
</evidence>
<keyword evidence="3 4" id="KW-0472">Membrane</keyword>
<keyword evidence="5" id="KW-0808">Transferase</keyword>
<evidence type="ECO:0000256" key="3">
    <source>
        <dbReference type="ARBA" id="ARBA00023136"/>
    </source>
</evidence>
<comment type="caution">
    <text evidence="5">The sequence shown here is derived from an EMBL/GenBank/DDBJ whole genome shotgun (WGS) entry which is preliminary data.</text>
</comment>
<comment type="function">
    <text evidence="4">Required for polymorphic O-glycosylation of the serine-rich repeat protein in this bacteria. A stabilizing protein that is part of the accessory SecA2/SecY2 system specifically required to export serine-rich repeat cell wall proteins usually encoded upstream in the same operon. The GtfA-GtfB complex adds GlcNAc from UDP-GlcNAc to the substrate protein, attaching the first sugar residue. Stabilizes the glycosylation activity of GtfA. Has no N-acetylglucosaminyl transferase activity on its own.</text>
</comment>
<gene>
    <name evidence="4 5" type="primary">gtfB</name>
    <name evidence="5" type="ORF">SK629_1702</name>
</gene>
<comment type="subcellular location">
    <subcellularLocation>
        <location evidence="4">Cell membrane</location>
        <topology evidence="4">Peripheral membrane protein</topology>
    </subcellularLocation>
</comment>
<comment type="pathway">
    <text evidence="1 4">Protein modification; protein glycosylation.</text>
</comment>
<dbReference type="RefSeq" id="WP_042901430.1">
    <property type="nucleotide sequence ID" value="NZ_JPFU01000013.1"/>
</dbReference>
<dbReference type="Proteomes" id="UP000028090">
    <property type="component" value="Unassembled WGS sequence"/>
</dbReference>
<name>A0A081PWJ9_STRMT</name>